<organism evidence="1 2">
    <name type="scientific">Necator americanus</name>
    <name type="common">Human hookworm</name>
    <dbReference type="NCBI Taxonomy" id="51031"/>
    <lineage>
        <taxon>Eukaryota</taxon>
        <taxon>Metazoa</taxon>
        <taxon>Ecdysozoa</taxon>
        <taxon>Nematoda</taxon>
        <taxon>Chromadorea</taxon>
        <taxon>Rhabditida</taxon>
        <taxon>Rhabditina</taxon>
        <taxon>Rhabditomorpha</taxon>
        <taxon>Strongyloidea</taxon>
        <taxon>Ancylostomatidae</taxon>
        <taxon>Bunostominae</taxon>
        <taxon>Necator</taxon>
    </lineage>
</organism>
<evidence type="ECO:0000313" key="1">
    <source>
        <dbReference type="EMBL" id="KAK6753979.1"/>
    </source>
</evidence>
<reference evidence="1 2" key="1">
    <citation type="submission" date="2023-08" db="EMBL/GenBank/DDBJ databases">
        <title>A Necator americanus chromosomal reference genome.</title>
        <authorList>
            <person name="Ilik V."/>
            <person name="Petrzelkova K.J."/>
            <person name="Pardy F."/>
            <person name="Fuh T."/>
            <person name="Niatou-Singa F.S."/>
            <person name="Gouil Q."/>
            <person name="Baker L."/>
            <person name="Ritchie M.E."/>
            <person name="Jex A.R."/>
            <person name="Gazzola D."/>
            <person name="Li H."/>
            <person name="Toshio Fujiwara R."/>
            <person name="Zhan B."/>
            <person name="Aroian R.V."/>
            <person name="Pafco B."/>
            <person name="Schwarz E.M."/>
        </authorList>
    </citation>
    <scope>NUCLEOTIDE SEQUENCE [LARGE SCALE GENOMIC DNA]</scope>
    <source>
        <strain evidence="1 2">Aroian</strain>
        <tissue evidence="1">Whole animal</tissue>
    </source>
</reference>
<protein>
    <submittedName>
        <fullName evidence="1">Uncharacterized protein</fullName>
    </submittedName>
</protein>
<dbReference type="EMBL" id="JAVFWL010000005">
    <property type="protein sequence ID" value="KAK6753979.1"/>
    <property type="molecule type" value="Genomic_DNA"/>
</dbReference>
<accession>A0ABR1DU63</accession>
<proteinExistence type="predicted"/>
<name>A0ABR1DU63_NECAM</name>
<comment type="caution">
    <text evidence="1">The sequence shown here is derived from an EMBL/GenBank/DDBJ whole genome shotgun (WGS) entry which is preliminary data.</text>
</comment>
<gene>
    <name evidence="1" type="primary">Necator_chrV.g17938</name>
    <name evidence="1" type="ORF">RB195_013148</name>
</gene>
<keyword evidence="2" id="KW-1185">Reference proteome</keyword>
<evidence type="ECO:0000313" key="2">
    <source>
        <dbReference type="Proteomes" id="UP001303046"/>
    </source>
</evidence>
<sequence length="173" mass="19934">MESLDCTERKLLRHLPGYFWPRVRHNEDLYAEIDVVYQRMTRGRYQHLAPPSKVATVNRLRFLGHILKGPADRLIQRVLGSLSGSSRKRPNGKKRKLWTELLKEDLRTLGVDRQFKRNLRFAGYGIAMDGLIRCQLSQKIEKVGQSYVQGHHTPVKMRVIVSGDGIIHHGIAD</sequence>
<dbReference type="Proteomes" id="UP001303046">
    <property type="component" value="Unassembled WGS sequence"/>
</dbReference>